<sequence>MQIEGVIDYIAYPKAFKRAMEWAVLQIKTNQGRVKAVGEIMPCKRGEVFVFDGDFQTTSYGKEFKFEKAIRSEQGEKGAESYLAHLFGSKTSQKIIKHFKSAEESLKIFKEDSNLLLDVKGISVKTIKKAKQKHQHHQVAEVLFTELKPYGMTLHNALKIYKKYGNEAIDKIKKNPYRLMFDLEGFGFDACDLLAAHFNISPNHPNRVDAGIFHTMKRALMSGHTFLPVKELLYQSEKLLSKKEKIAPVVLRERLMDLQMNKRLVGDVGGRIYLPHYHQYEIETAKHFLRILGKNRLWLEDDEICDKIEEYEQLNKLSLAKKQTEAIIRSCQNQFSIITGPPGSGKTTIINAILYCLEKLSSKPLKIGLAAPTGKAAKRMSETTRRKAFTMHKLLQVKPQEKGLEFEYNKYNPVPYDVVIVDEVSMMDLPLTCHFLEAIPKGCQVIWVGDKDQLPSVGAGQVLADLLESKVFPVTVLDEIYRQKQGSTILERALDVSKGNMPSIKEANDFTFFEHDDILTLQEEMIHKFYQAVQTYGMDEVVILTPMRKTPLGVEELNRIIQMDLNPASKYKREVKFGRIIFREGDKVIQVRPNEDYGLVNGQIGYIETYVPEDPQNGEEEMLIVDYDGEKVSYTRDRFDELAHAWCLTIHKSQGSEWKSVFIPVCAEHSFMLRKRLIYTAMTRAKENLGFYGMVSELRKGVVNHTEPPRNSLLKDRIRGIV</sequence>
<name>A0ABS1TLA1_9BACI</name>
<dbReference type="Gene3D" id="3.40.50.300">
    <property type="entry name" value="P-loop containing nucleotide triphosphate hydrolases"/>
    <property type="match status" value="2"/>
</dbReference>
<dbReference type="InterPro" id="IPR041451">
    <property type="entry name" value="RecD2_SH13"/>
</dbReference>
<dbReference type="CDD" id="cd18809">
    <property type="entry name" value="SF1_C_RecD"/>
    <property type="match status" value="1"/>
</dbReference>
<protein>
    <submittedName>
        <fullName evidence="4">ATP-dependent RecD-like DNA helicase</fullName>
    </submittedName>
</protein>
<dbReference type="Pfam" id="PF18335">
    <property type="entry name" value="SH3_13"/>
    <property type="match status" value="1"/>
</dbReference>
<dbReference type="PANTHER" id="PTHR43788">
    <property type="entry name" value="DNA2/NAM7 HELICASE FAMILY MEMBER"/>
    <property type="match status" value="1"/>
</dbReference>
<gene>
    <name evidence="4" type="ORF">JK635_07640</name>
</gene>
<dbReference type="InterPro" id="IPR027417">
    <property type="entry name" value="P-loop_NTPase"/>
</dbReference>
<dbReference type="EMBL" id="JAESWB010000134">
    <property type="protein sequence ID" value="MBL4952081.1"/>
    <property type="molecule type" value="Genomic_DNA"/>
</dbReference>
<evidence type="ECO:0000259" key="3">
    <source>
        <dbReference type="SMART" id="SM00382"/>
    </source>
</evidence>
<dbReference type="Proteomes" id="UP000623967">
    <property type="component" value="Unassembled WGS sequence"/>
</dbReference>
<evidence type="ECO:0000313" key="4">
    <source>
        <dbReference type="EMBL" id="MBL4952081.1"/>
    </source>
</evidence>
<comment type="caution">
    <text evidence="4">The sequence shown here is derived from an EMBL/GenBank/DDBJ whole genome shotgun (WGS) entry which is preliminary data.</text>
</comment>
<organism evidence="4 5">
    <name type="scientific">Neobacillus paridis</name>
    <dbReference type="NCBI Taxonomy" id="2803862"/>
    <lineage>
        <taxon>Bacteria</taxon>
        <taxon>Bacillati</taxon>
        <taxon>Bacillota</taxon>
        <taxon>Bacilli</taxon>
        <taxon>Bacillales</taxon>
        <taxon>Bacillaceae</taxon>
        <taxon>Neobacillus</taxon>
    </lineage>
</organism>
<dbReference type="CDD" id="cd17933">
    <property type="entry name" value="DEXSc_RecD-like"/>
    <property type="match status" value="1"/>
</dbReference>
<dbReference type="Pfam" id="PF14490">
    <property type="entry name" value="HHH_RecD2"/>
    <property type="match status" value="1"/>
</dbReference>
<keyword evidence="1" id="KW-0547">Nucleotide-binding</keyword>
<accession>A0ABS1TLA1</accession>
<proteinExistence type="predicted"/>
<dbReference type="InterPro" id="IPR003593">
    <property type="entry name" value="AAA+_ATPase"/>
</dbReference>
<dbReference type="RefSeq" id="WP_202653360.1">
    <property type="nucleotide sequence ID" value="NZ_JAESWB010000134.1"/>
</dbReference>
<dbReference type="Pfam" id="PF13538">
    <property type="entry name" value="UvrD_C_2"/>
    <property type="match status" value="1"/>
</dbReference>
<dbReference type="SMART" id="SM00382">
    <property type="entry name" value="AAA"/>
    <property type="match status" value="1"/>
</dbReference>
<keyword evidence="5" id="KW-1185">Reference proteome</keyword>
<feature type="domain" description="AAA+ ATPase" evidence="3">
    <location>
        <begin position="332"/>
        <end position="478"/>
    </location>
</feature>
<dbReference type="InterPro" id="IPR029493">
    <property type="entry name" value="RecD2-like_HHH"/>
</dbReference>
<dbReference type="PANTHER" id="PTHR43788:SF6">
    <property type="entry name" value="DNA HELICASE B"/>
    <property type="match status" value="1"/>
</dbReference>
<keyword evidence="2" id="KW-0067">ATP-binding</keyword>
<dbReference type="Pfam" id="PF13245">
    <property type="entry name" value="AAA_19"/>
    <property type="match status" value="1"/>
</dbReference>
<dbReference type="InterPro" id="IPR050534">
    <property type="entry name" value="Coronavir_polyprotein_1ab"/>
</dbReference>
<dbReference type="Gene3D" id="2.30.30.940">
    <property type="match status" value="1"/>
</dbReference>
<dbReference type="InterPro" id="IPR027785">
    <property type="entry name" value="UvrD-like_helicase_C"/>
</dbReference>
<dbReference type="InterPro" id="IPR006345">
    <property type="entry name" value="RecD2"/>
</dbReference>
<dbReference type="Gene3D" id="1.10.10.2220">
    <property type="match status" value="1"/>
</dbReference>
<dbReference type="NCBIfam" id="TIGR01448">
    <property type="entry name" value="recD_rel"/>
    <property type="match status" value="1"/>
</dbReference>
<dbReference type="SUPFAM" id="SSF52540">
    <property type="entry name" value="P-loop containing nucleoside triphosphate hydrolases"/>
    <property type="match status" value="2"/>
</dbReference>
<evidence type="ECO:0000256" key="1">
    <source>
        <dbReference type="ARBA" id="ARBA00022741"/>
    </source>
</evidence>
<evidence type="ECO:0000256" key="2">
    <source>
        <dbReference type="ARBA" id="ARBA00022840"/>
    </source>
</evidence>
<evidence type="ECO:0000313" key="5">
    <source>
        <dbReference type="Proteomes" id="UP000623967"/>
    </source>
</evidence>
<reference evidence="4 5" key="1">
    <citation type="submission" date="2021-01" db="EMBL/GenBank/DDBJ databases">
        <title>Genome public.</title>
        <authorList>
            <person name="Liu C."/>
            <person name="Sun Q."/>
        </authorList>
    </citation>
    <scope>NUCLEOTIDE SEQUENCE [LARGE SCALE GENOMIC DNA]</scope>
    <source>
        <strain evidence="4 5">YIM B02564</strain>
    </source>
</reference>